<dbReference type="EMBL" id="CAACVG010009920">
    <property type="protein sequence ID" value="VEN54527.1"/>
    <property type="molecule type" value="Genomic_DNA"/>
</dbReference>
<reference evidence="1 2" key="1">
    <citation type="submission" date="2019-01" db="EMBL/GenBank/DDBJ databases">
        <authorList>
            <person name="Sayadi A."/>
        </authorList>
    </citation>
    <scope>NUCLEOTIDE SEQUENCE [LARGE SCALE GENOMIC DNA]</scope>
</reference>
<protein>
    <submittedName>
        <fullName evidence="1">Uncharacterized protein</fullName>
    </submittedName>
</protein>
<evidence type="ECO:0000313" key="2">
    <source>
        <dbReference type="Proteomes" id="UP000410492"/>
    </source>
</evidence>
<dbReference type="Proteomes" id="UP000410492">
    <property type="component" value="Unassembled WGS sequence"/>
</dbReference>
<evidence type="ECO:0000313" key="1">
    <source>
        <dbReference type="EMBL" id="VEN54527.1"/>
    </source>
</evidence>
<proteinExistence type="predicted"/>
<organism evidence="1 2">
    <name type="scientific">Callosobruchus maculatus</name>
    <name type="common">Southern cowpea weevil</name>
    <name type="synonym">Pulse bruchid</name>
    <dbReference type="NCBI Taxonomy" id="64391"/>
    <lineage>
        <taxon>Eukaryota</taxon>
        <taxon>Metazoa</taxon>
        <taxon>Ecdysozoa</taxon>
        <taxon>Arthropoda</taxon>
        <taxon>Hexapoda</taxon>
        <taxon>Insecta</taxon>
        <taxon>Pterygota</taxon>
        <taxon>Neoptera</taxon>
        <taxon>Endopterygota</taxon>
        <taxon>Coleoptera</taxon>
        <taxon>Polyphaga</taxon>
        <taxon>Cucujiformia</taxon>
        <taxon>Chrysomeloidea</taxon>
        <taxon>Chrysomelidae</taxon>
        <taxon>Bruchinae</taxon>
        <taxon>Bruchini</taxon>
        <taxon>Callosobruchus</taxon>
    </lineage>
</organism>
<dbReference type="AlphaFoldDB" id="A0A653D2Y5"/>
<keyword evidence="2" id="KW-1185">Reference proteome</keyword>
<accession>A0A653D2Y5</accession>
<sequence>MDSSEQDNDDSTIDAEYSENDIQVKIYYYIILSCHDTAPLVLKVLTTTRLHLRHLQHLLLYLHVVNDKLMTKLKIQ</sequence>
<gene>
    <name evidence="1" type="ORF">CALMAC_LOCUS13979</name>
</gene>
<name>A0A653D2Y5_CALMS</name>